<dbReference type="PANTHER" id="PTHR10859:SF91">
    <property type="entry name" value="DOLICHYL-PHOSPHATE BETA-GLUCOSYLTRANSFERASE"/>
    <property type="match status" value="1"/>
</dbReference>
<dbReference type="PANTHER" id="PTHR10859">
    <property type="entry name" value="GLYCOSYL TRANSFERASE"/>
    <property type="match status" value="1"/>
</dbReference>
<dbReference type="InterPro" id="IPR029044">
    <property type="entry name" value="Nucleotide-diphossugar_trans"/>
</dbReference>
<protein>
    <recommendedName>
        <fullName evidence="4">dolichyl-phosphate beta-glucosyltransferase</fullName>
        <ecNumber evidence="4">2.4.1.117</ecNumber>
    </recommendedName>
</protein>
<evidence type="ECO:0000256" key="12">
    <source>
        <dbReference type="ARBA" id="ARBA00045097"/>
    </source>
</evidence>
<dbReference type="SUPFAM" id="SSF53448">
    <property type="entry name" value="Nucleotide-diphospho-sugar transferases"/>
    <property type="match status" value="1"/>
</dbReference>
<keyword evidence="8" id="KW-0256">Endoplasmic reticulum</keyword>
<evidence type="ECO:0000256" key="5">
    <source>
        <dbReference type="ARBA" id="ARBA00022676"/>
    </source>
</evidence>
<evidence type="ECO:0000259" key="14">
    <source>
        <dbReference type="Pfam" id="PF00535"/>
    </source>
</evidence>
<dbReference type="Gene3D" id="3.90.550.10">
    <property type="entry name" value="Spore Coat Polysaccharide Biosynthesis Protein SpsA, Chain A"/>
    <property type="match status" value="1"/>
</dbReference>
<dbReference type="InterPro" id="IPR001173">
    <property type="entry name" value="Glyco_trans_2-like"/>
</dbReference>
<dbReference type="InterPro" id="IPR035518">
    <property type="entry name" value="DPG_synthase"/>
</dbReference>
<dbReference type="Pfam" id="PF00535">
    <property type="entry name" value="Glycos_transf_2"/>
    <property type="match status" value="1"/>
</dbReference>
<dbReference type="GO" id="GO:0006487">
    <property type="term" value="P:protein N-linked glycosylation"/>
    <property type="evidence" value="ECO:0007669"/>
    <property type="project" value="TreeGrafter"/>
</dbReference>
<evidence type="ECO:0000256" key="4">
    <source>
        <dbReference type="ARBA" id="ARBA00012583"/>
    </source>
</evidence>
<evidence type="ECO:0000313" key="16">
    <source>
        <dbReference type="Proteomes" id="UP000629468"/>
    </source>
</evidence>
<dbReference type="AlphaFoldDB" id="A0A8H7C9E8"/>
<evidence type="ECO:0000256" key="8">
    <source>
        <dbReference type="ARBA" id="ARBA00022824"/>
    </source>
</evidence>
<sequence length="398" mass="44151">MPPSHWMEGRCVLEQTLSVADQKVLTRLKPPIHDLVNGYLGPLFSFSFLGWAFTIQSLPTRRECEVTRGDTSTIQDIPMDQPFILYGCLTALVGSLGALYLALIYWSPPPIITYDSEKKYRSHKSSSKPRPLPSVFDPATTDLSVVVPAFNEKDRLPLMLEETITHLESLSKKRSYEILIIDDGSSDGTSQTALKLAGKYPKSDIRVITFEKNLGKGGAVRHGMLYGGGERLLMVDADGASKFSDLEKLWKAMDEIAPNKKAGVAVGSRAHLVNSEAVVKRSLLRNILMYGLHTLLRIVGVGHIRDTQCGFKLFSRSAAKQIFPAQHLSTWIFDVELLLLAKQLQIPVAEVPVDWHEVAGSKLHVVAASLQMLRDLLIVRANLLTGRWKATPVKSKLE</sequence>
<dbReference type="GO" id="GO:0005789">
    <property type="term" value="C:endoplasmic reticulum membrane"/>
    <property type="evidence" value="ECO:0007669"/>
    <property type="project" value="UniProtKB-SubCell"/>
</dbReference>
<evidence type="ECO:0000256" key="3">
    <source>
        <dbReference type="ARBA" id="ARBA00006739"/>
    </source>
</evidence>
<reference evidence="15 16" key="1">
    <citation type="journal article" name="Sci. Rep.">
        <title>Telomere-to-telomere assembled and centromere annotated genomes of the two main subspecies of the button mushroom Agaricus bisporus reveal especially polymorphic chromosome ends.</title>
        <authorList>
            <person name="Sonnenberg A.S.M."/>
            <person name="Sedaghat-Telgerd N."/>
            <person name="Lavrijssen B."/>
            <person name="Ohm R.A."/>
            <person name="Hendrickx P.M."/>
            <person name="Scholtmeijer K."/>
            <person name="Baars J.J.P."/>
            <person name="van Peer A."/>
        </authorList>
    </citation>
    <scope>NUCLEOTIDE SEQUENCE [LARGE SCALE GENOMIC DNA]</scope>
    <source>
        <strain evidence="15 16">H119_p4</strain>
    </source>
</reference>
<name>A0A8H7C9E8_AGABI</name>
<organism evidence="15 16">
    <name type="scientific">Agaricus bisporus var. burnettii</name>
    <dbReference type="NCBI Taxonomy" id="192524"/>
    <lineage>
        <taxon>Eukaryota</taxon>
        <taxon>Fungi</taxon>
        <taxon>Dikarya</taxon>
        <taxon>Basidiomycota</taxon>
        <taxon>Agaricomycotina</taxon>
        <taxon>Agaricomycetes</taxon>
        <taxon>Agaricomycetidae</taxon>
        <taxon>Agaricales</taxon>
        <taxon>Agaricineae</taxon>
        <taxon>Agaricaceae</taxon>
        <taxon>Agaricus</taxon>
    </lineage>
</organism>
<comment type="similarity">
    <text evidence="3">Belongs to the glycosyltransferase 2 family.</text>
</comment>
<comment type="caution">
    <text evidence="15">The sequence shown here is derived from an EMBL/GenBank/DDBJ whole genome shotgun (WGS) entry which is preliminary data.</text>
</comment>
<dbReference type="GO" id="GO:0004581">
    <property type="term" value="F:dolichyl-phosphate beta-glucosyltransferase activity"/>
    <property type="evidence" value="ECO:0007669"/>
    <property type="project" value="UniProtKB-EC"/>
</dbReference>
<evidence type="ECO:0000256" key="2">
    <source>
        <dbReference type="ARBA" id="ARBA00004922"/>
    </source>
</evidence>
<keyword evidence="11 13" id="KW-0472">Membrane</keyword>
<keyword evidence="9" id="KW-0735">Signal-anchor</keyword>
<proteinExistence type="inferred from homology"/>
<evidence type="ECO:0000256" key="6">
    <source>
        <dbReference type="ARBA" id="ARBA00022679"/>
    </source>
</evidence>
<comment type="subcellular location">
    <subcellularLocation>
        <location evidence="1">Endoplasmic reticulum membrane</location>
        <topology evidence="1">Single-pass membrane protein</topology>
    </subcellularLocation>
</comment>
<dbReference type="EMBL" id="JABXXO010000009">
    <property type="protein sequence ID" value="KAF7770329.1"/>
    <property type="molecule type" value="Genomic_DNA"/>
</dbReference>
<keyword evidence="6" id="KW-0808">Transferase</keyword>
<comment type="catalytic activity">
    <reaction evidence="12">
        <text>a di-trans,poly-cis-dolichyl phosphate + UDP-alpha-D-glucose = a di-trans,poly-cis-dolichyl beta-D-glucosyl phosphate + UDP</text>
        <dbReference type="Rhea" id="RHEA:15401"/>
        <dbReference type="Rhea" id="RHEA-COMP:19498"/>
        <dbReference type="Rhea" id="RHEA-COMP:19502"/>
        <dbReference type="ChEBI" id="CHEBI:57525"/>
        <dbReference type="ChEBI" id="CHEBI:57683"/>
        <dbReference type="ChEBI" id="CHEBI:58223"/>
        <dbReference type="ChEBI" id="CHEBI:58885"/>
        <dbReference type="EC" id="2.4.1.117"/>
    </reaction>
    <physiologicalReaction direction="left-to-right" evidence="12">
        <dbReference type="Rhea" id="RHEA:15402"/>
    </physiologicalReaction>
</comment>
<accession>A0A8H7C9E8</accession>
<evidence type="ECO:0000256" key="13">
    <source>
        <dbReference type="SAM" id="Phobius"/>
    </source>
</evidence>
<evidence type="ECO:0000256" key="7">
    <source>
        <dbReference type="ARBA" id="ARBA00022692"/>
    </source>
</evidence>
<evidence type="ECO:0000256" key="10">
    <source>
        <dbReference type="ARBA" id="ARBA00022989"/>
    </source>
</evidence>
<keyword evidence="5" id="KW-0328">Glycosyltransferase</keyword>
<evidence type="ECO:0000256" key="1">
    <source>
        <dbReference type="ARBA" id="ARBA00004389"/>
    </source>
</evidence>
<evidence type="ECO:0000256" key="11">
    <source>
        <dbReference type="ARBA" id="ARBA00023136"/>
    </source>
</evidence>
<keyword evidence="7 13" id="KW-0812">Transmembrane</keyword>
<feature type="transmembrane region" description="Helical" evidence="13">
    <location>
        <begin position="83"/>
        <end position="106"/>
    </location>
</feature>
<dbReference type="CDD" id="cd04188">
    <property type="entry name" value="DPG_synthase"/>
    <property type="match status" value="1"/>
</dbReference>
<dbReference type="EC" id="2.4.1.117" evidence="4"/>
<dbReference type="Proteomes" id="UP000629468">
    <property type="component" value="Unassembled WGS sequence"/>
</dbReference>
<keyword evidence="10 13" id="KW-1133">Transmembrane helix</keyword>
<comment type="pathway">
    <text evidence="2">Protein modification; protein glycosylation.</text>
</comment>
<evidence type="ECO:0000256" key="9">
    <source>
        <dbReference type="ARBA" id="ARBA00022968"/>
    </source>
</evidence>
<gene>
    <name evidence="15" type="ORF">Agabi119p4_6303</name>
</gene>
<feature type="domain" description="Glycosyltransferase 2-like" evidence="14">
    <location>
        <begin position="144"/>
        <end position="323"/>
    </location>
</feature>
<evidence type="ECO:0000313" key="15">
    <source>
        <dbReference type="EMBL" id="KAF7770329.1"/>
    </source>
</evidence>
<feature type="transmembrane region" description="Helical" evidence="13">
    <location>
        <begin position="39"/>
        <end position="58"/>
    </location>
</feature>